<evidence type="ECO:0000256" key="3">
    <source>
        <dbReference type="ARBA" id="ARBA00022692"/>
    </source>
</evidence>
<comment type="caution">
    <text evidence="8">The sequence shown here is derived from an EMBL/GenBank/DDBJ whole genome shotgun (WGS) entry which is preliminary data.</text>
</comment>
<dbReference type="EMBL" id="QEWE01000018">
    <property type="protein sequence ID" value="REJ28112.1"/>
    <property type="molecule type" value="Genomic_DNA"/>
</dbReference>
<name>A0A3E0K3N2_9BACI</name>
<dbReference type="RefSeq" id="WP_276643765.1">
    <property type="nucleotide sequence ID" value="NZ_QEWE01000018.1"/>
</dbReference>
<dbReference type="Proteomes" id="UP000257014">
    <property type="component" value="Unassembled WGS sequence"/>
</dbReference>
<feature type="transmembrane region" description="Helical" evidence="6">
    <location>
        <begin position="338"/>
        <end position="356"/>
    </location>
</feature>
<dbReference type="Pfam" id="PF12698">
    <property type="entry name" value="ABC2_membrane_3"/>
    <property type="match status" value="1"/>
</dbReference>
<sequence length="417" mass="45898">MNNFWVVFTHTFVTKIKSKQFLWVTAITVGITLLLVYLPSLIDKFNGDGEKKIALIDQTGQLEEAFKQSAANLDKNLKFTETAAEEQELKEKVLEGELDGYLLLSFDEAGLPRGVFKAETLTDQSLAGNLQMALQQVRSQRAAQLLNLNAEQLAMLNAPADFRQAAIGENAKTEEELNQARGLVYSMLIIIYFAVIMYASMIATEVATEKSSRVMEILISSVSPVTHMFAKIFAVASVGVVQMIIILAAGYGAVKRNMDTFTGEFFQFFGFGGFSLQTIIYGIVFFLLGFLLYATIAAFLGSLVSRIEDVNQMVSPLIFTVVIAFMLAMAGLSNPEAPYVTVTSYIPFFTPMLMFLRVGMLDVPLWETALSIGLLVGCIALFAYFGAKIYKGGVLFYGSAGLVKQIKRALQMTKENG</sequence>
<gene>
    <name evidence="8" type="ORF">C6P37_09735</name>
</gene>
<dbReference type="Gene3D" id="3.40.190.10">
    <property type="entry name" value="Periplasmic binding protein-like II"/>
    <property type="match status" value="1"/>
</dbReference>
<keyword evidence="2" id="KW-1003">Cell membrane</keyword>
<evidence type="ECO:0000256" key="6">
    <source>
        <dbReference type="SAM" id="Phobius"/>
    </source>
</evidence>
<evidence type="ECO:0000256" key="2">
    <source>
        <dbReference type="ARBA" id="ARBA00022475"/>
    </source>
</evidence>
<dbReference type="PANTHER" id="PTHR30294">
    <property type="entry name" value="MEMBRANE COMPONENT OF ABC TRANSPORTER YHHJ-RELATED"/>
    <property type="match status" value="1"/>
</dbReference>
<feature type="transmembrane region" description="Helical" evidence="6">
    <location>
        <begin position="21"/>
        <end position="42"/>
    </location>
</feature>
<proteinExistence type="predicted"/>
<evidence type="ECO:0000259" key="7">
    <source>
        <dbReference type="Pfam" id="PF12698"/>
    </source>
</evidence>
<evidence type="ECO:0000256" key="5">
    <source>
        <dbReference type="ARBA" id="ARBA00023136"/>
    </source>
</evidence>
<reference evidence="8 9" key="1">
    <citation type="submission" date="2018-03" db="EMBL/GenBank/DDBJ databases">
        <authorList>
            <person name="Keele B.F."/>
        </authorList>
    </citation>
    <scope>NUCLEOTIDE SEQUENCE [LARGE SCALE GENOMIC DNA]</scope>
    <source>
        <strain evidence="8">ZCTH4_d</strain>
    </source>
</reference>
<evidence type="ECO:0000313" key="8">
    <source>
        <dbReference type="EMBL" id="REJ28112.1"/>
    </source>
</evidence>
<dbReference type="PANTHER" id="PTHR30294:SF29">
    <property type="entry name" value="MULTIDRUG ABC TRANSPORTER PERMEASE YBHS-RELATED"/>
    <property type="match status" value="1"/>
</dbReference>
<comment type="subcellular location">
    <subcellularLocation>
        <location evidence="1">Cell membrane</location>
        <topology evidence="1">Multi-pass membrane protein</topology>
    </subcellularLocation>
</comment>
<feature type="transmembrane region" description="Helical" evidence="6">
    <location>
        <begin position="228"/>
        <end position="254"/>
    </location>
</feature>
<keyword evidence="3 6" id="KW-0812">Transmembrane</keyword>
<feature type="transmembrane region" description="Helical" evidence="6">
    <location>
        <begin position="368"/>
        <end position="387"/>
    </location>
</feature>
<keyword evidence="5 6" id="KW-0472">Membrane</keyword>
<feature type="transmembrane region" description="Helical" evidence="6">
    <location>
        <begin position="274"/>
        <end position="301"/>
    </location>
</feature>
<accession>A0A3E0K3N2</accession>
<organism evidence="8 9">
    <name type="scientific">Caldibacillus debilis</name>
    <dbReference type="NCBI Taxonomy" id="301148"/>
    <lineage>
        <taxon>Bacteria</taxon>
        <taxon>Bacillati</taxon>
        <taxon>Bacillota</taxon>
        <taxon>Bacilli</taxon>
        <taxon>Bacillales</taxon>
        <taxon>Bacillaceae</taxon>
        <taxon>Caldibacillus</taxon>
    </lineage>
</organism>
<evidence type="ECO:0000256" key="4">
    <source>
        <dbReference type="ARBA" id="ARBA00022989"/>
    </source>
</evidence>
<protein>
    <recommendedName>
        <fullName evidence="7">ABC-2 type transporter transmembrane domain-containing protein</fullName>
    </recommendedName>
</protein>
<feature type="domain" description="ABC-2 type transporter transmembrane" evidence="7">
    <location>
        <begin position="19"/>
        <end position="385"/>
    </location>
</feature>
<dbReference type="GO" id="GO:0140359">
    <property type="term" value="F:ABC-type transporter activity"/>
    <property type="evidence" value="ECO:0007669"/>
    <property type="project" value="InterPro"/>
</dbReference>
<dbReference type="GO" id="GO:0005886">
    <property type="term" value="C:plasma membrane"/>
    <property type="evidence" value="ECO:0007669"/>
    <property type="project" value="UniProtKB-SubCell"/>
</dbReference>
<evidence type="ECO:0000313" key="9">
    <source>
        <dbReference type="Proteomes" id="UP000257014"/>
    </source>
</evidence>
<dbReference type="AlphaFoldDB" id="A0A3E0K3N2"/>
<dbReference type="InterPro" id="IPR051449">
    <property type="entry name" value="ABC-2_transporter_component"/>
</dbReference>
<evidence type="ECO:0000256" key="1">
    <source>
        <dbReference type="ARBA" id="ARBA00004651"/>
    </source>
</evidence>
<keyword evidence="4 6" id="KW-1133">Transmembrane helix</keyword>
<feature type="transmembrane region" description="Helical" evidence="6">
    <location>
        <begin position="313"/>
        <end position="332"/>
    </location>
</feature>
<feature type="transmembrane region" description="Helical" evidence="6">
    <location>
        <begin position="183"/>
        <end position="207"/>
    </location>
</feature>
<dbReference type="InterPro" id="IPR013525">
    <property type="entry name" value="ABC2_TM"/>
</dbReference>